<evidence type="ECO:0000256" key="1">
    <source>
        <dbReference type="ARBA" id="ARBA00022729"/>
    </source>
</evidence>
<dbReference type="InterPro" id="IPR029058">
    <property type="entry name" value="AB_hydrolase_fold"/>
</dbReference>
<dbReference type="Gene3D" id="3.40.50.1820">
    <property type="entry name" value="alpha/beta hydrolase"/>
    <property type="match status" value="1"/>
</dbReference>
<proteinExistence type="predicted"/>
<name>A0A6M1RS60_9HYPH</name>
<evidence type="ECO:0000256" key="2">
    <source>
        <dbReference type="ARBA" id="ARBA00022801"/>
    </source>
</evidence>
<dbReference type="PANTHER" id="PTHR43037:SF1">
    <property type="entry name" value="BLL1128 PROTEIN"/>
    <property type="match status" value="1"/>
</dbReference>
<evidence type="ECO:0000313" key="4">
    <source>
        <dbReference type="Proteomes" id="UP000477849"/>
    </source>
</evidence>
<keyword evidence="4" id="KW-1185">Reference proteome</keyword>
<dbReference type="GO" id="GO:0005576">
    <property type="term" value="C:extracellular region"/>
    <property type="evidence" value="ECO:0007669"/>
    <property type="project" value="InterPro"/>
</dbReference>
<gene>
    <name evidence="3" type="ORF">G6N76_12640</name>
</gene>
<organism evidence="3 4">
    <name type="scientific">Rhizobium daejeonense</name>
    <dbReference type="NCBI Taxonomy" id="240521"/>
    <lineage>
        <taxon>Bacteria</taxon>
        <taxon>Pseudomonadati</taxon>
        <taxon>Pseudomonadota</taxon>
        <taxon>Alphaproteobacteria</taxon>
        <taxon>Hyphomicrobiales</taxon>
        <taxon>Rhizobiaceae</taxon>
        <taxon>Rhizobium/Agrobacterium group</taxon>
        <taxon>Rhizobium</taxon>
    </lineage>
</organism>
<reference evidence="3 4" key="1">
    <citation type="submission" date="2020-02" db="EMBL/GenBank/DDBJ databases">
        <title>Genome sequence of the type strain CCBAU10050 of Rhizobium daejeonense.</title>
        <authorList>
            <person name="Gao J."/>
            <person name="Sun J."/>
        </authorList>
    </citation>
    <scope>NUCLEOTIDE SEQUENCE [LARGE SCALE GENOMIC DNA]</scope>
    <source>
        <strain evidence="3 4">CCBAU10050</strain>
    </source>
</reference>
<dbReference type="RefSeq" id="WP_164490811.1">
    <property type="nucleotide sequence ID" value="NZ_JAAKZH010000003.1"/>
</dbReference>
<dbReference type="SUPFAM" id="SSF53474">
    <property type="entry name" value="alpha/beta-Hydrolases"/>
    <property type="match status" value="1"/>
</dbReference>
<dbReference type="Proteomes" id="UP000477849">
    <property type="component" value="Unassembled WGS sequence"/>
</dbReference>
<dbReference type="GO" id="GO:0016787">
    <property type="term" value="F:hydrolase activity"/>
    <property type="evidence" value="ECO:0007669"/>
    <property type="project" value="UniProtKB-KW"/>
</dbReference>
<sequence>MRMKIPVPFSYITAQQKKWQKRLTRAAEVITPVAPASPRLRGPRPHLTEISGFGTNPGHLRMMEYVPPKGQTKPALMVVLHGCLQTAEDFDKGSNWSMLAREGGFVLLYPEQRQSNNPNLCFNWFRPSAVARDRGELMSIRQMIENVCERHGIDRDRIFLQGLSAGGGMASALLATYPDLFAAGQIVAGLPFGSARDAMTALSVMKSGANRTPQEWGDLVRAVSPEINWRPTISIWHGTADRVVSTANARATLMQWLDLYGLREDDGRDVDIEGNAARVWFDESGRPLIEFCLVDGMEHGLPVLKKPRRKPGEGGAPFMLEGRLSAPLHMARTFMASV</sequence>
<dbReference type="Pfam" id="PF10503">
    <property type="entry name" value="Esterase_PHB"/>
    <property type="match status" value="1"/>
</dbReference>
<dbReference type="AlphaFoldDB" id="A0A6M1RS60"/>
<dbReference type="PANTHER" id="PTHR43037">
    <property type="entry name" value="UNNAMED PRODUCT-RELATED"/>
    <property type="match status" value="1"/>
</dbReference>
<dbReference type="InterPro" id="IPR010126">
    <property type="entry name" value="Esterase_phb"/>
</dbReference>
<comment type="caution">
    <text evidence="3">The sequence shown here is derived from an EMBL/GenBank/DDBJ whole genome shotgun (WGS) entry which is preliminary data.</text>
</comment>
<dbReference type="EMBL" id="JAAKZH010000003">
    <property type="protein sequence ID" value="NGO64514.1"/>
    <property type="molecule type" value="Genomic_DNA"/>
</dbReference>
<dbReference type="InterPro" id="IPR050955">
    <property type="entry name" value="Plant_Biomass_Hydrol_Est"/>
</dbReference>
<accession>A0A6M1RS60</accession>
<evidence type="ECO:0000313" key="3">
    <source>
        <dbReference type="EMBL" id="NGO64514.1"/>
    </source>
</evidence>
<protein>
    <submittedName>
        <fullName evidence="3">PHB depolymerase family esterase</fullName>
    </submittedName>
</protein>
<keyword evidence="2" id="KW-0378">Hydrolase</keyword>
<dbReference type="NCBIfam" id="TIGR01840">
    <property type="entry name" value="esterase_phb"/>
    <property type="match status" value="1"/>
</dbReference>
<keyword evidence="1" id="KW-0732">Signal</keyword>